<sequence>MHFKFVNLRSIFGFTLNFTHPDPHLENYKFANLIPTKFPKSESLR</sequence>
<dbReference type="AlphaFoldDB" id="C6RI90"/>
<organism evidence="1 2">
    <name type="scientific">Campylobacter showae RM3277</name>
    <dbReference type="NCBI Taxonomy" id="553219"/>
    <lineage>
        <taxon>Bacteria</taxon>
        <taxon>Pseudomonadati</taxon>
        <taxon>Campylobacterota</taxon>
        <taxon>Epsilonproteobacteria</taxon>
        <taxon>Campylobacterales</taxon>
        <taxon>Campylobacteraceae</taxon>
        <taxon>Campylobacter</taxon>
    </lineage>
</organism>
<dbReference type="EMBL" id="ACVQ01000029">
    <property type="protein sequence ID" value="EET78891.1"/>
    <property type="molecule type" value="Genomic_DNA"/>
</dbReference>
<protein>
    <submittedName>
        <fullName evidence="1">Uncharacterized protein</fullName>
    </submittedName>
</protein>
<keyword evidence="2" id="KW-1185">Reference proteome</keyword>
<evidence type="ECO:0000313" key="1">
    <source>
        <dbReference type="EMBL" id="EET78891.1"/>
    </source>
</evidence>
<comment type="caution">
    <text evidence="1">The sequence shown here is derived from an EMBL/GenBank/DDBJ whole genome shotgun (WGS) entry which is preliminary data.</text>
</comment>
<evidence type="ECO:0000313" key="2">
    <source>
        <dbReference type="Proteomes" id="UP000003107"/>
    </source>
</evidence>
<gene>
    <name evidence="1" type="ORF">CAMSH0001_0242</name>
</gene>
<name>C6RI90_9BACT</name>
<reference evidence="1 2" key="1">
    <citation type="submission" date="2009-07" db="EMBL/GenBank/DDBJ databases">
        <authorList>
            <person name="Madupu R."/>
            <person name="Sebastian Y."/>
            <person name="Durkin A.S."/>
            <person name="Torralba M."/>
            <person name="Methe B."/>
            <person name="Sutton G.G."/>
            <person name="Strausberg R.L."/>
            <person name="Nelson K.E."/>
        </authorList>
    </citation>
    <scope>NUCLEOTIDE SEQUENCE [LARGE SCALE GENOMIC DNA]</scope>
    <source>
        <strain evidence="1 2">RM3277</strain>
    </source>
</reference>
<dbReference type="Proteomes" id="UP000003107">
    <property type="component" value="Unassembled WGS sequence"/>
</dbReference>
<proteinExistence type="predicted"/>
<accession>C6RI90</accession>
<dbReference type="STRING" id="553219.CAMSH0001_0242"/>